<evidence type="ECO:0000313" key="1">
    <source>
        <dbReference type="EMBL" id="KAL3583207.1"/>
    </source>
</evidence>
<proteinExistence type="predicted"/>
<protein>
    <submittedName>
        <fullName evidence="1">Uncharacterized protein</fullName>
    </submittedName>
</protein>
<reference evidence="1 2" key="1">
    <citation type="journal article" date="2024" name="Plant Biotechnol. J.">
        <title>Genome and CRISPR/Cas9 system of a widespread forest tree (Populus alba) in the world.</title>
        <authorList>
            <person name="Liu Y.J."/>
            <person name="Jiang P.F."/>
            <person name="Han X.M."/>
            <person name="Li X.Y."/>
            <person name="Wang H.M."/>
            <person name="Wang Y.J."/>
            <person name="Wang X.X."/>
            <person name="Zeng Q.Y."/>
        </authorList>
    </citation>
    <scope>NUCLEOTIDE SEQUENCE [LARGE SCALE GENOMIC DNA]</scope>
    <source>
        <strain evidence="2">cv. PAL-ZL1</strain>
    </source>
</reference>
<comment type="caution">
    <text evidence="1">The sequence shown here is derived from an EMBL/GenBank/DDBJ whole genome shotgun (WGS) entry which is preliminary data.</text>
</comment>
<keyword evidence="2" id="KW-1185">Reference proteome</keyword>
<dbReference type="EMBL" id="RCHU02000007">
    <property type="protein sequence ID" value="KAL3583207.1"/>
    <property type="molecule type" value="Genomic_DNA"/>
</dbReference>
<dbReference type="Proteomes" id="UP000309997">
    <property type="component" value="Unassembled WGS sequence"/>
</dbReference>
<gene>
    <name evidence="1" type="ORF">D5086_014268</name>
</gene>
<evidence type="ECO:0000313" key="2">
    <source>
        <dbReference type="Proteomes" id="UP000309997"/>
    </source>
</evidence>
<name>A0ACC4BYG3_POPAL</name>
<accession>A0ACC4BYG3</accession>
<organism evidence="1 2">
    <name type="scientific">Populus alba</name>
    <name type="common">White poplar</name>
    <dbReference type="NCBI Taxonomy" id="43335"/>
    <lineage>
        <taxon>Eukaryota</taxon>
        <taxon>Viridiplantae</taxon>
        <taxon>Streptophyta</taxon>
        <taxon>Embryophyta</taxon>
        <taxon>Tracheophyta</taxon>
        <taxon>Spermatophyta</taxon>
        <taxon>Magnoliopsida</taxon>
        <taxon>eudicotyledons</taxon>
        <taxon>Gunneridae</taxon>
        <taxon>Pentapetalae</taxon>
        <taxon>rosids</taxon>
        <taxon>fabids</taxon>
        <taxon>Malpighiales</taxon>
        <taxon>Salicaceae</taxon>
        <taxon>Saliceae</taxon>
        <taxon>Populus</taxon>
    </lineage>
</organism>
<sequence length="1340" mass="149104">MANLVPGVLLKLLQHMDTDVKVAGEHRSSLLQVVSIVPALAGGELFSNQGFYLKVSDSSHATYVSLPDEHDDLILSDKIQLGQFIHVERLQPASPVPILRGVRPVPGRHPCVGSPEDIVAPQSPGFLNNNLEKVKSPKRGVLGGCNVGEKDKSVGGSVNGNSHKEALSDKKATQTRSKSQLSKLTLDLDLKREPAAKSKLLSSRSIPSSPTSCYSLPSSFEKFSNGVRQQSVTKGSDNGSPRIVEKASSVRGASPTVKRVPVIKNIVQGIGLGAKALRKSWEGSMEVKHREKSNLRGARHDPKPEAWSVSTPRKSTSSERLPPKEDYRTQVSSKSSKEENKIQTPTKIFFANGSLDEQDKSNKLRTTAGKKSSEHANNGFPGNLVKVSINSRRLTEGSVSWSSLPSSLAKFGKEVMKHRDAAQTAAIEAIQEATAAESLLRCLSMYSELTSSAREDNPQPAVEQFLALHASLNNSRLIADSLFKIIPAGSSPDSNDNPSEEALKVTSDRRKHAASWVQAALATNLSSFSVFTKDTTSAPSQGQKAIASNQSILVLENSSKNTTTKTQGKTRPTVGSKLVATGAFRKPGDNSTISQKAPPQPPAEWIRGNGLDEAVDLAGMLQMESQDWFLGFVERFLDADVDTSALSDNGQIAGMLTQLKSVNDWLDEIGLSKDEAETPHVSSETVDRLRKKIYEYLLTHVESAAAALGGGSQPSPAIRMQLDPITYITGTWPTGSPEMEKKLRLHVVQALKLLFLLITIHFLFLFPVTLSEIFFEERFQDGWKDRWVLSDWKRSEGKAGTFKYTAGKWPGDPDDKGIQTYNDAKHFAISAKISPEFSNKNRTLVVQYSIKFEQDIECGGGYIKLFSGYVNQKKFGGDTPYSFMFGPDICGTQTKKLHVIMSYQGQNYPIKKDLQCETDKLTHFYTFILRPDASYSVLVDNRERESGTMYTDWDILPPPKIKDTKAKRPADWDDREYIEDPDDVKPEGYDSIPREIPDPKAKEPDNWDEEEDGIWRPPKIPNPAYKGPWKRKKIKNPNYKGKWKTPWIDNPEFEDDPDLYVLKPIKYVGIEVWQVKAGSIFDNILICDDPQYAREIVKDVFQNREIEKDAFEETEKVRRAREEEEAQRAREEGEKRRKERGSRKPRRRHDPRDYLDDYHVIGSGVDRDRIPGIDIVLNDGDKWMFAAHEVQVMDTPGHTRGHISFYFPGSGAIFTGDTLFSLSCGKLFEGTPEQMHSSLRKIVSLPDDTNIYCGHEYTLSNSKFALSIEPNNEALQSYAAHIAHLRSKSLPTIPTKLKVEKACNPFLRTSSTEIRQTLNIPATASDSETLGVIRQAKDNF</sequence>